<keyword evidence="4" id="KW-0456">Lyase</keyword>
<evidence type="ECO:0000313" key="7">
    <source>
        <dbReference type="Proteomes" id="UP001320898"/>
    </source>
</evidence>
<dbReference type="AlphaFoldDB" id="A0AAW5R2M9"/>
<dbReference type="PANTHER" id="PTHR33337">
    <property type="entry name" value="GFA DOMAIN-CONTAINING PROTEIN"/>
    <property type="match status" value="1"/>
</dbReference>
<keyword evidence="7" id="KW-1185">Reference proteome</keyword>
<feature type="domain" description="CENP-V/GFA" evidence="5">
    <location>
        <begin position="10"/>
        <end position="114"/>
    </location>
</feature>
<dbReference type="SUPFAM" id="SSF51316">
    <property type="entry name" value="Mss4-like"/>
    <property type="match status" value="1"/>
</dbReference>
<evidence type="ECO:0000256" key="1">
    <source>
        <dbReference type="ARBA" id="ARBA00005495"/>
    </source>
</evidence>
<protein>
    <submittedName>
        <fullName evidence="6">GFA family protein</fullName>
    </submittedName>
</protein>
<comment type="similarity">
    <text evidence="1">Belongs to the Gfa family.</text>
</comment>
<dbReference type="GO" id="GO:0046872">
    <property type="term" value="F:metal ion binding"/>
    <property type="evidence" value="ECO:0007669"/>
    <property type="project" value="UniProtKB-KW"/>
</dbReference>
<dbReference type="RefSeq" id="WP_261616963.1">
    <property type="nucleotide sequence ID" value="NZ_JALIDZ010000007.1"/>
</dbReference>
<name>A0AAW5R2M9_9HYPH</name>
<evidence type="ECO:0000256" key="4">
    <source>
        <dbReference type="ARBA" id="ARBA00023239"/>
    </source>
</evidence>
<keyword evidence="3" id="KW-0862">Zinc</keyword>
<evidence type="ECO:0000256" key="2">
    <source>
        <dbReference type="ARBA" id="ARBA00022723"/>
    </source>
</evidence>
<gene>
    <name evidence="6" type="ORF">MUB46_16140</name>
</gene>
<dbReference type="GO" id="GO:0016846">
    <property type="term" value="F:carbon-sulfur lyase activity"/>
    <property type="evidence" value="ECO:0007669"/>
    <property type="project" value="InterPro"/>
</dbReference>
<evidence type="ECO:0000313" key="6">
    <source>
        <dbReference type="EMBL" id="MCT8973392.1"/>
    </source>
</evidence>
<accession>A0AAW5R2M9</accession>
<evidence type="ECO:0000256" key="3">
    <source>
        <dbReference type="ARBA" id="ARBA00022833"/>
    </source>
</evidence>
<organism evidence="6 7">
    <name type="scientific">Microbaculum marinisediminis</name>
    <dbReference type="NCBI Taxonomy" id="2931392"/>
    <lineage>
        <taxon>Bacteria</taxon>
        <taxon>Pseudomonadati</taxon>
        <taxon>Pseudomonadota</taxon>
        <taxon>Alphaproteobacteria</taxon>
        <taxon>Hyphomicrobiales</taxon>
        <taxon>Tepidamorphaceae</taxon>
        <taxon>Microbaculum</taxon>
    </lineage>
</organism>
<dbReference type="InterPro" id="IPR006913">
    <property type="entry name" value="CENP-V/GFA"/>
</dbReference>
<dbReference type="InterPro" id="IPR011057">
    <property type="entry name" value="Mss4-like_sf"/>
</dbReference>
<dbReference type="EMBL" id="JALIDZ010000007">
    <property type="protein sequence ID" value="MCT8973392.1"/>
    <property type="molecule type" value="Genomic_DNA"/>
</dbReference>
<dbReference type="PANTHER" id="PTHR33337:SF40">
    <property type="entry name" value="CENP-V_GFA DOMAIN-CONTAINING PROTEIN-RELATED"/>
    <property type="match status" value="1"/>
</dbReference>
<dbReference type="Pfam" id="PF04828">
    <property type="entry name" value="GFA"/>
    <property type="match status" value="1"/>
</dbReference>
<evidence type="ECO:0000259" key="5">
    <source>
        <dbReference type="PROSITE" id="PS51891"/>
    </source>
</evidence>
<dbReference type="PROSITE" id="PS51891">
    <property type="entry name" value="CENP_V_GFA"/>
    <property type="match status" value="1"/>
</dbReference>
<dbReference type="Gene3D" id="3.90.1590.10">
    <property type="entry name" value="glutathione-dependent formaldehyde- activating enzyme (gfa)"/>
    <property type="match status" value="1"/>
</dbReference>
<sequence>MSDGHEGGCVCGGCVCGAVRYRTTGTPKRISACSCHWCRKRTGSVLGLSVYFDAADVAFLKGETRPYRLTSDAGRWIETRFCPTCGTTLGWTLEFLPGLQGIAGGTFDDSALWHPQRYVFARNRPDWLCLSDDIAPYEGMPG</sequence>
<reference evidence="6 7" key="1">
    <citation type="submission" date="2022-04" db="EMBL/GenBank/DDBJ databases">
        <authorList>
            <person name="Ye Y.-Q."/>
            <person name="Du Z.-J."/>
        </authorList>
    </citation>
    <scope>NUCLEOTIDE SEQUENCE [LARGE SCALE GENOMIC DNA]</scope>
    <source>
        <strain evidence="6 7">A6E488</strain>
    </source>
</reference>
<proteinExistence type="inferred from homology"/>
<comment type="caution">
    <text evidence="6">The sequence shown here is derived from an EMBL/GenBank/DDBJ whole genome shotgun (WGS) entry which is preliminary data.</text>
</comment>
<dbReference type="Proteomes" id="UP001320898">
    <property type="component" value="Unassembled WGS sequence"/>
</dbReference>
<keyword evidence="2" id="KW-0479">Metal-binding</keyword>